<evidence type="ECO:0000256" key="7">
    <source>
        <dbReference type="SAM" id="Phobius"/>
    </source>
</evidence>
<dbReference type="Proteomes" id="UP000199686">
    <property type="component" value="Unassembled WGS sequence"/>
</dbReference>
<dbReference type="EMBL" id="FOQC01000004">
    <property type="protein sequence ID" value="SFH57464.1"/>
    <property type="molecule type" value="Genomic_DNA"/>
</dbReference>
<organism evidence="9 11">
    <name type="scientific">Trichococcus flocculiformis</name>
    <dbReference type="NCBI Taxonomy" id="82803"/>
    <lineage>
        <taxon>Bacteria</taxon>
        <taxon>Bacillati</taxon>
        <taxon>Bacillota</taxon>
        <taxon>Bacilli</taxon>
        <taxon>Lactobacillales</taxon>
        <taxon>Carnobacteriaceae</taxon>
        <taxon>Trichococcus</taxon>
    </lineage>
</organism>
<reference evidence="9 11" key="2">
    <citation type="submission" date="2016-10" db="EMBL/GenBank/DDBJ databases">
        <authorList>
            <person name="Varghese N."/>
            <person name="Submissions S."/>
        </authorList>
    </citation>
    <scope>NUCLEOTIDE SEQUENCE [LARGE SCALE GENOMIC DNA]</scope>
    <source>
        <strain evidence="9 11">DSM 2094</strain>
    </source>
</reference>
<name>A0AB38BFJ4_9LACT</name>
<evidence type="ECO:0000313" key="10">
    <source>
        <dbReference type="Proteomes" id="UP000195947"/>
    </source>
</evidence>
<evidence type="ECO:0000256" key="5">
    <source>
        <dbReference type="ARBA" id="ARBA00022989"/>
    </source>
</evidence>
<feature type="transmembrane region" description="Helical" evidence="7">
    <location>
        <begin position="59"/>
        <end position="79"/>
    </location>
</feature>
<reference evidence="8 10" key="1">
    <citation type="submission" date="2016-02" db="EMBL/GenBank/DDBJ databases">
        <authorList>
            <person name="Strepis N."/>
        </authorList>
    </citation>
    <scope>NUCLEOTIDE SEQUENCE [LARGE SCALE GENOMIC DNA]</scope>
    <source>
        <strain evidence="8">Trichococcus flocculiformis</strain>
    </source>
</reference>
<dbReference type="RefSeq" id="WP_086988353.1">
    <property type="nucleotide sequence ID" value="NZ_FJMZ01000004.1"/>
</dbReference>
<dbReference type="PANTHER" id="PTHR33884">
    <property type="entry name" value="UPF0410 PROTEIN YMGE"/>
    <property type="match status" value="1"/>
</dbReference>
<dbReference type="AlphaFoldDB" id="A0AB38BFJ4"/>
<evidence type="ECO:0000313" key="9">
    <source>
        <dbReference type="EMBL" id="SFH57464.1"/>
    </source>
</evidence>
<dbReference type="EMBL" id="FJMZ01000004">
    <property type="protein sequence ID" value="CZQ85730.1"/>
    <property type="molecule type" value="Genomic_DNA"/>
</dbReference>
<evidence type="ECO:0000313" key="8">
    <source>
        <dbReference type="EMBL" id="CZQ85730.1"/>
    </source>
</evidence>
<dbReference type="Proteomes" id="UP000195947">
    <property type="component" value="Unassembled WGS sequence"/>
</dbReference>
<comment type="subcellular location">
    <subcellularLocation>
        <location evidence="1">Cell membrane</location>
        <topology evidence="1">Multi-pass membrane protein</topology>
    </subcellularLocation>
</comment>
<protein>
    <submittedName>
        <fullName evidence="9">Uncharacterized membrane protein YeaQ/YmgE, transglycosylase-associated protein family</fullName>
    </submittedName>
</protein>
<evidence type="ECO:0000256" key="6">
    <source>
        <dbReference type="ARBA" id="ARBA00023136"/>
    </source>
</evidence>
<evidence type="ECO:0000256" key="1">
    <source>
        <dbReference type="ARBA" id="ARBA00004651"/>
    </source>
</evidence>
<comment type="similarity">
    <text evidence="2">Belongs to the UPF0410 family.</text>
</comment>
<feature type="transmembrane region" description="Helical" evidence="7">
    <location>
        <begin position="29"/>
        <end position="47"/>
    </location>
</feature>
<evidence type="ECO:0000256" key="3">
    <source>
        <dbReference type="ARBA" id="ARBA00022475"/>
    </source>
</evidence>
<evidence type="ECO:0000256" key="2">
    <source>
        <dbReference type="ARBA" id="ARBA00011006"/>
    </source>
</evidence>
<dbReference type="GO" id="GO:0005886">
    <property type="term" value="C:plasma membrane"/>
    <property type="evidence" value="ECO:0007669"/>
    <property type="project" value="UniProtKB-SubCell"/>
</dbReference>
<keyword evidence="3" id="KW-1003">Cell membrane</keyword>
<dbReference type="Pfam" id="PF04226">
    <property type="entry name" value="Transgly_assoc"/>
    <property type="match status" value="1"/>
</dbReference>
<evidence type="ECO:0000313" key="11">
    <source>
        <dbReference type="Proteomes" id="UP000199686"/>
    </source>
</evidence>
<keyword evidence="10" id="KW-1185">Reference proteome</keyword>
<gene>
    <name evidence="9" type="ORF">SAMN04488507_10043</name>
    <name evidence="8" type="ORF">TFLO_689</name>
</gene>
<dbReference type="InterPro" id="IPR007341">
    <property type="entry name" value="Transgly_assoc"/>
</dbReference>
<keyword evidence="5 7" id="KW-1133">Transmembrane helix</keyword>
<feature type="transmembrane region" description="Helical" evidence="7">
    <location>
        <begin position="6"/>
        <end position="22"/>
    </location>
</feature>
<comment type="caution">
    <text evidence="9">The sequence shown here is derived from an EMBL/GenBank/DDBJ whole genome shotgun (WGS) entry which is preliminary data.</text>
</comment>
<evidence type="ECO:0000256" key="4">
    <source>
        <dbReference type="ARBA" id="ARBA00022692"/>
    </source>
</evidence>
<keyword evidence="4 7" id="KW-0812">Transmembrane</keyword>
<keyword evidence="6 7" id="KW-0472">Membrane</keyword>
<accession>A0AB38BFJ4</accession>
<proteinExistence type="inferred from homology"/>
<dbReference type="PANTHER" id="PTHR33884:SF3">
    <property type="entry name" value="UPF0410 PROTEIN YMGE"/>
    <property type="match status" value="1"/>
</dbReference>
<sequence>MSFIWSLIVGGIIGAIAGAFLGKDVPGGIIGNIVAGFVGSWIGSSLFPNLEFGPVIGGFNVIPALVGAVILIFIVSFVMRSMKK</sequence>